<evidence type="ECO:0000259" key="10">
    <source>
        <dbReference type="Pfam" id="PF01488"/>
    </source>
</evidence>
<comment type="pathway">
    <text evidence="1 8">Metabolic intermediate biosynthesis; chorismate biosynthesis; chorismate from D-erythrose 4-phosphate and phosphoenolpyruvate: step 4/7.</text>
</comment>
<dbReference type="EC" id="1.1.1.25" evidence="2 8"/>
<feature type="binding site" evidence="8">
    <location>
        <position position="249"/>
    </location>
    <ligand>
        <name>shikimate</name>
        <dbReference type="ChEBI" id="CHEBI:36208"/>
    </ligand>
</feature>
<dbReference type="GO" id="GO:0009073">
    <property type="term" value="P:aromatic amino acid family biosynthetic process"/>
    <property type="evidence" value="ECO:0007669"/>
    <property type="project" value="UniProtKB-KW"/>
</dbReference>
<dbReference type="InterPro" id="IPR011342">
    <property type="entry name" value="Shikimate_DH"/>
</dbReference>
<comment type="catalytic activity">
    <reaction evidence="7 8">
        <text>shikimate + NADP(+) = 3-dehydroshikimate + NADPH + H(+)</text>
        <dbReference type="Rhea" id="RHEA:17737"/>
        <dbReference type="ChEBI" id="CHEBI:15378"/>
        <dbReference type="ChEBI" id="CHEBI:16630"/>
        <dbReference type="ChEBI" id="CHEBI:36208"/>
        <dbReference type="ChEBI" id="CHEBI:57783"/>
        <dbReference type="ChEBI" id="CHEBI:58349"/>
        <dbReference type="EC" id="1.1.1.25"/>
    </reaction>
</comment>
<keyword evidence="9" id="KW-0175">Coiled coil</keyword>
<keyword evidence="4 8" id="KW-0521">NADP</keyword>
<keyword evidence="5 8" id="KW-0560">Oxidoreductase</keyword>
<dbReference type="NCBIfam" id="TIGR00507">
    <property type="entry name" value="aroE"/>
    <property type="match status" value="1"/>
</dbReference>
<dbReference type="PANTHER" id="PTHR21089:SF1">
    <property type="entry name" value="BIFUNCTIONAL 3-DEHYDROQUINATE DEHYDRATASE_SHIKIMATE DEHYDROGENASE, CHLOROPLASTIC"/>
    <property type="match status" value="1"/>
</dbReference>
<feature type="active site" description="Proton acceptor" evidence="8">
    <location>
        <position position="66"/>
    </location>
</feature>
<feature type="domain" description="SDH C-terminal" evidence="12">
    <location>
        <begin position="242"/>
        <end position="268"/>
    </location>
</feature>
<comment type="subunit">
    <text evidence="8">Homodimer.</text>
</comment>
<feature type="coiled-coil region" evidence="9">
    <location>
        <begin position="140"/>
        <end position="170"/>
    </location>
</feature>
<evidence type="ECO:0000313" key="13">
    <source>
        <dbReference type="EMBL" id="GGE43341.1"/>
    </source>
</evidence>
<feature type="binding site" evidence="8">
    <location>
        <begin position="127"/>
        <end position="131"/>
    </location>
    <ligand>
        <name>NADP(+)</name>
        <dbReference type="ChEBI" id="CHEBI:58349"/>
    </ligand>
</feature>
<feature type="binding site" evidence="8">
    <location>
        <begin position="15"/>
        <end position="17"/>
    </location>
    <ligand>
        <name>shikimate</name>
        <dbReference type="ChEBI" id="CHEBI:36208"/>
    </ligand>
</feature>
<dbReference type="GO" id="GO:0004764">
    <property type="term" value="F:shikimate 3-dehydrogenase (NADP+) activity"/>
    <property type="evidence" value="ECO:0007669"/>
    <property type="project" value="UniProtKB-UniRule"/>
</dbReference>
<dbReference type="Pfam" id="PF08501">
    <property type="entry name" value="Shikimate_dh_N"/>
    <property type="match status" value="1"/>
</dbReference>
<dbReference type="GO" id="GO:0009423">
    <property type="term" value="P:chorismate biosynthetic process"/>
    <property type="evidence" value="ECO:0007669"/>
    <property type="project" value="UniProtKB-UniRule"/>
</dbReference>
<feature type="binding site" evidence="8">
    <location>
        <position position="219"/>
    </location>
    <ligand>
        <name>NADP(+)</name>
        <dbReference type="ChEBI" id="CHEBI:58349"/>
    </ligand>
</feature>
<dbReference type="RefSeq" id="WP_188693776.1">
    <property type="nucleotide sequence ID" value="NZ_BMIR01000009.1"/>
</dbReference>
<dbReference type="Proteomes" id="UP000628775">
    <property type="component" value="Unassembled WGS sequence"/>
</dbReference>
<evidence type="ECO:0000256" key="7">
    <source>
        <dbReference type="ARBA" id="ARBA00049442"/>
    </source>
</evidence>
<feature type="binding site" evidence="8">
    <location>
        <position position="62"/>
    </location>
    <ligand>
        <name>shikimate</name>
        <dbReference type="ChEBI" id="CHEBI:36208"/>
    </ligand>
</feature>
<proteinExistence type="inferred from homology"/>
<dbReference type="UniPathway" id="UPA00053">
    <property type="reaction ID" value="UER00087"/>
</dbReference>
<dbReference type="InterPro" id="IPR006151">
    <property type="entry name" value="Shikm_DH/Glu-tRNA_Rdtase"/>
</dbReference>
<dbReference type="Pfam" id="PF01488">
    <property type="entry name" value="Shikimate_DH"/>
    <property type="match status" value="1"/>
</dbReference>
<feature type="binding site" evidence="8">
    <location>
        <position position="242"/>
    </location>
    <ligand>
        <name>NADP(+)</name>
        <dbReference type="ChEBI" id="CHEBI:58349"/>
    </ligand>
</feature>
<evidence type="ECO:0000256" key="2">
    <source>
        <dbReference type="ARBA" id="ARBA00012962"/>
    </source>
</evidence>
<dbReference type="HAMAP" id="MF_00222">
    <property type="entry name" value="Shikimate_DH_AroE"/>
    <property type="match status" value="1"/>
</dbReference>
<feature type="binding site" evidence="8">
    <location>
        <begin position="151"/>
        <end position="156"/>
    </location>
    <ligand>
        <name>NADP(+)</name>
        <dbReference type="ChEBI" id="CHEBI:58349"/>
    </ligand>
</feature>
<evidence type="ECO:0000313" key="14">
    <source>
        <dbReference type="Proteomes" id="UP000628775"/>
    </source>
</evidence>
<dbReference type="InterPro" id="IPR041121">
    <property type="entry name" value="SDH_C"/>
</dbReference>
<gene>
    <name evidence="8 13" type="primary">aroE</name>
    <name evidence="13" type="ORF">GCM10011391_22700</name>
</gene>
<evidence type="ECO:0000256" key="6">
    <source>
        <dbReference type="ARBA" id="ARBA00023141"/>
    </source>
</evidence>
<feature type="binding site" evidence="8">
    <location>
        <position position="221"/>
    </location>
    <ligand>
        <name>shikimate</name>
        <dbReference type="ChEBI" id="CHEBI:36208"/>
    </ligand>
</feature>
<comment type="function">
    <text evidence="8">Involved in the biosynthesis of the chorismate, which leads to the biosynthesis of aromatic amino acids. Catalyzes the reversible NADPH linked reduction of 3-dehydroshikimate (DHSA) to yield shikimate (SA).</text>
</comment>
<dbReference type="InterPro" id="IPR022893">
    <property type="entry name" value="Shikimate_DH_fam"/>
</dbReference>
<evidence type="ECO:0000259" key="11">
    <source>
        <dbReference type="Pfam" id="PF08501"/>
    </source>
</evidence>
<dbReference type="CDD" id="cd01065">
    <property type="entry name" value="NAD_bind_Shikimate_DH"/>
    <property type="match status" value="1"/>
</dbReference>
<dbReference type="Gene3D" id="3.40.50.10860">
    <property type="entry name" value="Leucine Dehydrogenase, chain A, domain 1"/>
    <property type="match status" value="1"/>
</dbReference>
<comment type="similarity">
    <text evidence="8">Belongs to the shikimate dehydrogenase family.</text>
</comment>
<name>A0A8J3DUH1_9BACL</name>
<dbReference type="InterPro" id="IPR013708">
    <property type="entry name" value="Shikimate_DH-bd_N"/>
</dbReference>
<evidence type="ECO:0000259" key="12">
    <source>
        <dbReference type="Pfam" id="PF18317"/>
    </source>
</evidence>
<dbReference type="SUPFAM" id="SSF51735">
    <property type="entry name" value="NAD(P)-binding Rossmann-fold domains"/>
    <property type="match status" value="1"/>
</dbReference>
<feature type="binding site" evidence="8">
    <location>
        <position position="102"/>
    </location>
    <ligand>
        <name>shikimate</name>
        <dbReference type="ChEBI" id="CHEBI:36208"/>
    </ligand>
</feature>
<evidence type="ECO:0000256" key="1">
    <source>
        <dbReference type="ARBA" id="ARBA00004871"/>
    </source>
</evidence>
<dbReference type="GO" id="GO:0008652">
    <property type="term" value="P:amino acid biosynthetic process"/>
    <property type="evidence" value="ECO:0007669"/>
    <property type="project" value="UniProtKB-KW"/>
</dbReference>
<dbReference type="InterPro" id="IPR046346">
    <property type="entry name" value="Aminoacid_DH-like_N_sf"/>
</dbReference>
<evidence type="ECO:0000256" key="5">
    <source>
        <dbReference type="ARBA" id="ARBA00023002"/>
    </source>
</evidence>
<dbReference type="Gene3D" id="3.40.50.720">
    <property type="entry name" value="NAD(P)-binding Rossmann-like Domain"/>
    <property type="match status" value="1"/>
</dbReference>
<dbReference type="EMBL" id="BMIR01000009">
    <property type="protein sequence ID" value="GGE43341.1"/>
    <property type="molecule type" value="Genomic_DNA"/>
</dbReference>
<dbReference type="SUPFAM" id="SSF53223">
    <property type="entry name" value="Aminoacid dehydrogenase-like, N-terminal domain"/>
    <property type="match status" value="1"/>
</dbReference>
<reference evidence="13" key="1">
    <citation type="journal article" date="2014" name="Int. J. Syst. Evol. Microbiol.">
        <title>Complete genome sequence of Corynebacterium casei LMG S-19264T (=DSM 44701T), isolated from a smear-ripened cheese.</title>
        <authorList>
            <consortium name="US DOE Joint Genome Institute (JGI-PGF)"/>
            <person name="Walter F."/>
            <person name="Albersmeier A."/>
            <person name="Kalinowski J."/>
            <person name="Ruckert C."/>
        </authorList>
    </citation>
    <scope>NUCLEOTIDE SEQUENCE</scope>
    <source>
        <strain evidence="13">CGMCC 1.15371</strain>
    </source>
</reference>
<evidence type="ECO:0000256" key="9">
    <source>
        <dbReference type="SAM" id="Coils"/>
    </source>
</evidence>
<keyword evidence="6 8" id="KW-0057">Aromatic amino acid biosynthesis</keyword>
<feature type="domain" description="Quinate/shikimate 5-dehydrogenase/glutamyl-tRNA reductase" evidence="10">
    <location>
        <begin position="121"/>
        <end position="193"/>
    </location>
</feature>
<keyword evidence="14" id="KW-1185">Reference proteome</keyword>
<protein>
    <recommendedName>
        <fullName evidence="2 8">Shikimate dehydrogenase (NADP(+))</fullName>
        <shortName evidence="8">SDH</shortName>
        <ecNumber evidence="2 8">1.1.1.25</ecNumber>
    </recommendedName>
</protein>
<dbReference type="PANTHER" id="PTHR21089">
    <property type="entry name" value="SHIKIMATE DEHYDROGENASE"/>
    <property type="match status" value="1"/>
</dbReference>
<sequence length="281" mass="31106">MKRELGVIGYPVKHSLSPAMHRLWLEKYGLDCEYHLLEIHPKDLADKVQGFREKKWRGFNVTIPHKVAIFSLLDEIDDTAKRFGAVNTVINHDGYLKGTNTDGGGFLQSLSHAGFAFHPAVKALIIGAGGAARAVGLALAETDSAQIDFANRTLEKAEELSAKVRETKASNVLTLERAEAELADYDLIINATSVGMEPYPDPQPLSLYHVSPAAFCVDLIYKPLQTTWLKEAEKKGCQTLNGLSMLIYQGALAFEQWFGIFPEVKGMEDFLINVLNQKESN</sequence>
<feature type="binding site" evidence="8">
    <location>
        <position position="78"/>
    </location>
    <ligand>
        <name>NADP(+)</name>
        <dbReference type="ChEBI" id="CHEBI:58349"/>
    </ligand>
</feature>
<keyword evidence="3 8" id="KW-0028">Amino-acid biosynthesis</keyword>
<dbReference type="InterPro" id="IPR036291">
    <property type="entry name" value="NAD(P)-bd_dom_sf"/>
</dbReference>
<comment type="caution">
    <text evidence="13">The sequence shown here is derived from an EMBL/GenBank/DDBJ whole genome shotgun (WGS) entry which is preliminary data.</text>
</comment>
<accession>A0A8J3DUH1</accession>
<dbReference type="AlphaFoldDB" id="A0A8J3DUH1"/>
<dbReference type="GO" id="GO:0005829">
    <property type="term" value="C:cytosol"/>
    <property type="evidence" value="ECO:0007669"/>
    <property type="project" value="TreeGrafter"/>
</dbReference>
<evidence type="ECO:0000256" key="8">
    <source>
        <dbReference type="HAMAP-Rule" id="MF_00222"/>
    </source>
</evidence>
<dbReference type="GO" id="GO:0050661">
    <property type="term" value="F:NADP binding"/>
    <property type="evidence" value="ECO:0007669"/>
    <property type="project" value="InterPro"/>
</dbReference>
<feature type="binding site" evidence="8">
    <location>
        <position position="87"/>
    </location>
    <ligand>
        <name>shikimate</name>
        <dbReference type="ChEBI" id="CHEBI:36208"/>
    </ligand>
</feature>
<feature type="domain" description="Shikimate dehydrogenase substrate binding N-terminal" evidence="11">
    <location>
        <begin position="7"/>
        <end position="89"/>
    </location>
</feature>
<dbReference type="Pfam" id="PF18317">
    <property type="entry name" value="SDH_C"/>
    <property type="match status" value="1"/>
</dbReference>
<evidence type="ECO:0000256" key="3">
    <source>
        <dbReference type="ARBA" id="ARBA00022605"/>
    </source>
</evidence>
<evidence type="ECO:0000256" key="4">
    <source>
        <dbReference type="ARBA" id="ARBA00022857"/>
    </source>
</evidence>
<organism evidence="13 14">
    <name type="scientific">Pullulanibacillus camelliae</name>
    <dbReference type="NCBI Taxonomy" id="1707096"/>
    <lineage>
        <taxon>Bacteria</taxon>
        <taxon>Bacillati</taxon>
        <taxon>Bacillota</taxon>
        <taxon>Bacilli</taxon>
        <taxon>Bacillales</taxon>
        <taxon>Sporolactobacillaceae</taxon>
        <taxon>Pullulanibacillus</taxon>
    </lineage>
</organism>
<dbReference type="GO" id="GO:0019632">
    <property type="term" value="P:shikimate metabolic process"/>
    <property type="evidence" value="ECO:0007669"/>
    <property type="project" value="InterPro"/>
</dbReference>
<reference evidence="13" key="2">
    <citation type="submission" date="2020-09" db="EMBL/GenBank/DDBJ databases">
        <authorList>
            <person name="Sun Q."/>
            <person name="Zhou Y."/>
        </authorList>
    </citation>
    <scope>NUCLEOTIDE SEQUENCE</scope>
    <source>
        <strain evidence="13">CGMCC 1.15371</strain>
    </source>
</reference>